<evidence type="ECO:0000313" key="8">
    <source>
        <dbReference type="Proteomes" id="UP000824130"/>
    </source>
</evidence>
<dbReference type="InterPro" id="IPR007554">
    <property type="entry name" value="Glycerophosphate_synth"/>
</dbReference>
<proteinExistence type="inferred from homology"/>
<comment type="subcellular location">
    <subcellularLocation>
        <location evidence="1">Cell membrane</location>
        <topology evidence="1">Peripheral membrane protein</topology>
    </subcellularLocation>
</comment>
<name>A0A9D1SVW0_9FIRM</name>
<keyword evidence="5" id="KW-0777">Teichoic acid biosynthesis</keyword>
<keyword evidence="6" id="KW-0472">Membrane</keyword>
<organism evidence="7 8">
    <name type="scientific">Candidatus Allocopromorpha excrementipullorum</name>
    <dbReference type="NCBI Taxonomy" id="2840743"/>
    <lineage>
        <taxon>Bacteria</taxon>
        <taxon>Bacillati</taxon>
        <taxon>Bacillota</taxon>
        <taxon>Clostridia</taxon>
        <taxon>Eubacteriales</taxon>
        <taxon>Eubacteriaceae</taxon>
        <taxon>Eubacteriaceae incertae sedis</taxon>
        <taxon>Candidatus Allocopromorpha</taxon>
    </lineage>
</organism>
<dbReference type="Pfam" id="PF04464">
    <property type="entry name" value="Glyphos_transf"/>
    <property type="match status" value="1"/>
</dbReference>
<keyword evidence="4" id="KW-0808">Transferase</keyword>
<evidence type="ECO:0000256" key="6">
    <source>
        <dbReference type="ARBA" id="ARBA00023136"/>
    </source>
</evidence>
<dbReference type="AlphaFoldDB" id="A0A9D1SVW0"/>
<protein>
    <submittedName>
        <fullName evidence="7">CDP-glycerol glycerophosphotransferase family protein</fullName>
    </submittedName>
</protein>
<dbReference type="Gene3D" id="3.40.50.12580">
    <property type="match status" value="1"/>
</dbReference>
<reference evidence="7" key="1">
    <citation type="submission" date="2020-10" db="EMBL/GenBank/DDBJ databases">
        <authorList>
            <person name="Gilroy R."/>
        </authorList>
    </citation>
    <scope>NUCLEOTIDE SEQUENCE</scope>
    <source>
        <strain evidence="7">ChiSjej4B22-8349</strain>
    </source>
</reference>
<dbReference type="GO" id="GO:0019350">
    <property type="term" value="P:teichoic acid biosynthetic process"/>
    <property type="evidence" value="ECO:0007669"/>
    <property type="project" value="UniProtKB-KW"/>
</dbReference>
<dbReference type="Proteomes" id="UP000824130">
    <property type="component" value="Unassembled WGS sequence"/>
</dbReference>
<dbReference type="PANTHER" id="PTHR37316:SF2">
    <property type="entry name" value="TEICHOIC ACID RIBITOL-PHOSPHATE POLYMERASE TARK"/>
    <property type="match status" value="1"/>
</dbReference>
<evidence type="ECO:0000256" key="5">
    <source>
        <dbReference type="ARBA" id="ARBA00022944"/>
    </source>
</evidence>
<comment type="caution">
    <text evidence="7">The sequence shown here is derived from an EMBL/GenBank/DDBJ whole genome shotgun (WGS) entry which is preliminary data.</text>
</comment>
<sequence>MSSMREFVKSIGKFVILGLIYPYQYRKYSSLPLERKKVVFVEVRGEEGFVGASMRQVFDRVAADGSWNIRCHFLREGVGSRKENLRRTMEMLKDVATAGYVFLSEANNAFSRFEKRPETKVIQLWHGCGAFKKFGFSTAGLRFGSSRRQQEKYPLYHNLDLVTVSSPEVIWAYREAMGVDEGIIRATGISRTDVFFDDEYVKAAARKVRENMPAIGERKILLYAPTFRGDVSRAQAPRMPDMEYMRSRLADRYVVLMKQHPFVKNRPAVPEGCGNFLFDVTDSLAIDELICAADMCISDYSSLVFEYALFERPMIFFAYDIDSYDDWRGFYYDYDELTPGPVVKTTEELVKDIEKFEKIFDAAEVRAFAGRFMSACDGKATDRILEWAGMEG</sequence>
<comment type="similarity">
    <text evidence="2">Belongs to the CDP-glycerol glycerophosphotransferase family.</text>
</comment>
<evidence type="ECO:0000256" key="2">
    <source>
        <dbReference type="ARBA" id="ARBA00010488"/>
    </source>
</evidence>
<dbReference type="SUPFAM" id="SSF53756">
    <property type="entry name" value="UDP-Glycosyltransferase/glycogen phosphorylase"/>
    <property type="match status" value="1"/>
</dbReference>
<gene>
    <name evidence="7" type="ORF">IAD25_08070</name>
</gene>
<evidence type="ECO:0000256" key="4">
    <source>
        <dbReference type="ARBA" id="ARBA00022679"/>
    </source>
</evidence>
<dbReference type="InterPro" id="IPR043149">
    <property type="entry name" value="TagF_N"/>
</dbReference>
<dbReference type="GO" id="GO:0047355">
    <property type="term" value="F:CDP-glycerol glycerophosphotransferase activity"/>
    <property type="evidence" value="ECO:0007669"/>
    <property type="project" value="InterPro"/>
</dbReference>
<evidence type="ECO:0000313" key="7">
    <source>
        <dbReference type="EMBL" id="HIU96641.1"/>
    </source>
</evidence>
<dbReference type="InterPro" id="IPR051612">
    <property type="entry name" value="Teichoic_Acid_Biosynth"/>
</dbReference>
<keyword evidence="3" id="KW-1003">Cell membrane</keyword>
<evidence type="ECO:0000256" key="1">
    <source>
        <dbReference type="ARBA" id="ARBA00004202"/>
    </source>
</evidence>
<dbReference type="GO" id="GO:0005886">
    <property type="term" value="C:plasma membrane"/>
    <property type="evidence" value="ECO:0007669"/>
    <property type="project" value="UniProtKB-SubCell"/>
</dbReference>
<dbReference type="EMBL" id="DVOB01000170">
    <property type="protein sequence ID" value="HIU96641.1"/>
    <property type="molecule type" value="Genomic_DNA"/>
</dbReference>
<accession>A0A9D1SVW0</accession>
<dbReference type="InterPro" id="IPR043148">
    <property type="entry name" value="TagF_C"/>
</dbReference>
<reference evidence="7" key="2">
    <citation type="journal article" date="2021" name="PeerJ">
        <title>Extensive microbial diversity within the chicken gut microbiome revealed by metagenomics and culture.</title>
        <authorList>
            <person name="Gilroy R."/>
            <person name="Ravi A."/>
            <person name="Getino M."/>
            <person name="Pursley I."/>
            <person name="Horton D.L."/>
            <person name="Alikhan N.F."/>
            <person name="Baker D."/>
            <person name="Gharbi K."/>
            <person name="Hall N."/>
            <person name="Watson M."/>
            <person name="Adriaenssens E.M."/>
            <person name="Foster-Nyarko E."/>
            <person name="Jarju S."/>
            <person name="Secka A."/>
            <person name="Antonio M."/>
            <person name="Oren A."/>
            <person name="Chaudhuri R.R."/>
            <person name="La Ragione R."/>
            <person name="Hildebrand F."/>
            <person name="Pallen M.J."/>
        </authorList>
    </citation>
    <scope>NUCLEOTIDE SEQUENCE</scope>
    <source>
        <strain evidence="7">ChiSjej4B22-8349</strain>
    </source>
</reference>
<dbReference type="Gene3D" id="3.40.50.11820">
    <property type="match status" value="1"/>
</dbReference>
<evidence type="ECO:0000256" key="3">
    <source>
        <dbReference type="ARBA" id="ARBA00022475"/>
    </source>
</evidence>
<dbReference type="PANTHER" id="PTHR37316">
    <property type="entry name" value="TEICHOIC ACID GLYCEROL-PHOSPHATE PRIMASE"/>
    <property type="match status" value="1"/>
</dbReference>